<evidence type="ECO:0000313" key="3">
    <source>
        <dbReference type="Proteomes" id="UP000232323"/>
    </source>
</evidence>
<feature type="region of interest" description="Disordered" evidence="1">
    <location>
        <begin position="1"/>
        <end position="26"/>
    </location>
</feature>
<proteinExistence type="predicted"/>
<organism evidence="2 3">
    <name type="scientific">Chlamydomonas eustigma</name>
    <dbReference type="NCBI Taxonomy" id="1157962"/>
    <lineage>
        <taxon>Eukaryota</taxon>
        <taxon>Viridiplantae</taxon>
        <taxon>Chlorophyta</taxon>
        <taxon>core chlorophytes</taxon>
        <taxon>Chlorophyceae</taxon>
        <taxon>CS clade</taxon>
        <taxon>Chlamydomonadales</taxon>
        <taxon>Chlamydomonadaceae</taxon>
        <taxon>Chlamydomonas</taxon>
    </lineage>
</organism>
<comment type="caution">
    <text evidence="2">The sequence shown here is derived from an EMBL/GenBank/DDBJ whole genome shotgun (WGS) entry which is preliminary data.</text>
</comment>
<reference evidence="2 3" key="1">
    <citation type="submission" date="2017-08" db="EMBL/GenBank/DDBJ databases">
        <title>Acidophilic green algal genome provides insights into adaptation to an acidic environment.</title>
        <authorList>
            <person name="Hirooka S."/>
            <person name="Hirose Y."/>
            <person name="Kanesaki Y."/>
            <person name="Higuchi S."/>
            <person name="Fujiwara T."/>
            <person name="Onuma R."/>
            <person name="Era A."/>
            <person name="Ohbayashi R."/>
            <person name="Uzuka A."/>
            <person name="Nozaki H."/>
            <person name="Yoshikawa H."/>
            <person name="Miyagishima S.Y."/>
        </authorList>
    </citation>
    <scope>NUCLEOTIDE SEQUENCE [LARGE SCALE GENOMIC DNA]</scope>
    <source>
        <strain evidence="2 3">NIES-2499</strain>
    </source>
</reference>
<gene>
    <name evidence="2" type="ORF">CEUSTIGMA_g12266.t1</name>
</gene>
<keyword evidence="3" id="KW-1185">Reference proteome</keyword>
<feature type="compositionally biased region" description="Polar residues" evidence="1">
    <location>
        <begin position="223"/>
        <end position="242"/>
    </location>
</feature>
<name>A0A250XP34_9CHLO</name>
<dbReference type="EMBL" id="BEGY01000137">
    <property type="protein sequence ID" value="GAX84845.1"/>
    <property type="molecule type" value="Genomic_DNA"/>
</dbReference>
<dbReference type="AlphaFoldDB" id="A0A250XP34"/>
<evidence type="ECO:0000313" key="2">
    <source>
        <dbReference type="EMBL" id="GAX84845.1"/>
    </source>
</evidence>
<feature type="region of interest" description="Disordered" evidence="1">
    <location>
        <begin position="207"/>
        <end position="249"/>
    </location>
</feature>
<protein>
    <submittedName>
        <fullName evidence="2">Uncharacterized protein</fullName>
    </submittedName>
</protein>
<evidence type="ECO:0000256" key="1">
    <source>
        <dbReference type="SAM" id="MobiDB-lite"/>
    </source>
</evidence>
<sequence length="425" mass="42341">MLINSIDSHDAAPPAGASAASTDPPAGASAASAANVAVASAANAAGASAASAANVAVASAANAAGASAASAAPPAGASAASAANAAGTHARDKDMDGCAMRSNLQSSSHVPINAASDSLYAAAVVGNVFGGYSPTDSGTLHTAFHGHSLRTLSASADTVAASDSAGCAARGEGYVTQGHLNLPSEMRGISCSGIGDRHQDDRMVTGSHTSVLTPSYDRPAGTHLTSTTDVVTQQERGLTSNGRMDDATGHPVEQLHTDSGRELLFGPHRPQDWSGMKSAFSISCMGLLTDERVVPPVEGGFTEGAVATGGACTLGPEVGGPQNFGSARLQTSLGSSADQSQLSQLVTPGSGTYVLDLSGPVGVMWESAAPHCSLMQTASNTASIADFLLPSGSWLVGSDNNDEFAEIASSYLNSYDLEPIPSLGL</sequence>
<accession>A0A250XP34</accession>
<dbReference type="Proteomes" id="UP000232323">
    <property type="component" value="Unassembled WGS sequence"/>
</dbReference>
<feature type="compositionally biased region" description="Low complexity" evidence="1">
    <location>
        <begin position="11"/>
        <end position="26"/>
    </location>
</feature>